<accession>A0A158EH63</accession>
<reference evidence="1" key="1">
    <citation type="submission" date="2016-01" db="EMBL/GenBank/DDBJ databases">
        <authorList>
            <person name="Peeters C."/>
        </authorList>
    </citation>
    <scope>NUCLEOTIDE SEQUENCE</scope>
    <source>
        <strain evidence="1">LMG 29321</strain>
    </source>
</reference>
<keyword evidence="2" id="KW-1185">Reference proteome</keyword>
<protein>
    <submittedName>
        <fullName evidence="1">Uncharacterized protein</fullName>
    </submittedName>
</protein>
<proteinExistence type="predicted"/>
<dbReference type="Proteomes" id="UP000071859">
    <property type="component" value="Unassembled WGS sequence"/>
</dbReference>
<sequence length="269" mass="30095">MQRIADEAIAGLSESSQNILDNKSLHLALRRATSALDLPEQHKSIISLAANINGLPENSRTNAISKLLEMIGLLPSNAIKAQALENLAISVDNLPPESVPFFNKAVINKIRMLPVNLQDEALTYATRTTSFIVDPEKNNLELIFNTISASPSSYRRCLTRFVRYEARESNTRFSVHLMNVILSLPDHLGADVLEEWVRATLCSTPDAAGVDERIGIVCENMHKISPEMRNRLIRRIESDNENYPSISKNKAKELHEYLIKATVDDFMSV</sequence>
<gene>
    <name evidence="1" type="ORF">AWB78_07919</name>
</gene>
<dbReference type="AlphaFoldDB" id="A0A158EH63"/>
<evidence type="ECO:0000313" key="1">
    <source>
        <dbReference type="EMBL" id="SAL06178.1"/>
    </source>
</evidence>
<comment type="caution">
    <text evidence="1">The sequence shown here is derived from an EMBL/GenBank/DDBJ whole genome shotgun (WGS) entry which is preliminary data.</text>
</comment>
<evidence type="ECO:0000313" key="2">
    <source>
        <dbReference type="Proteomes" id="UP000071859"/>
    </source>
</evidence>
<organism evidence="1 2">
    <name type="scientific">Caballeronia calidae</name>
    <dbReference type="NCBI Taxonomy" id="1777139"/>
    <lineage>
        <taxon>Bacteria</taxon>
        <taxon>Pseudomonadati</taxon>
        <taxon>Pseudomonadota</taxon>
        <taxon>Betaproteobacteria</taxon>
        <taxon>Burkholderiales</taxon>
        <taxon>Burkholderiaceae</taxon>
        <taxon>Caballeronia</taxon>
    </lineage>
</organism>
<dbReference type="RefSeq" id="WP_157697779.1">
    <property type="nucleotide sequence ID" value="NZ_FCOX02000104.1"/>
</dbReference>
<name>A0A158EH63_9BURK</name>
<dbReference type="EMBL" id="FCOX02000104">
    <property type="protein sequence ID" value="SAL06178.1"/>
    <property type="molecule type" value="Genomic_DNA"/>
</dbReference>